<protein>
    <recommendedName>
        <fullName evidence="3">Bacteriocin</fullName>
    </recommendedName>
</protein>
<dbReference type="InterPro" id="IPR058238">
    <property type="entry name" value="Lant_leader_dom"/>
</dbReference>
<evidence type="ECO:0000313" key="1">
    <source>
        <dbReference type="EMBL" id="KFF16434.1"/>
    </source>
</evidence>
<organism evidence="1 2">
    <name type="scientific">Flavobacterium hydatis</name>
    <name type="common">Cytophaga aquatilis</name>
    <dbReference type="NCBI Taxonomy" id="991"/>
    <lineage>
        <taxon>Bacteria</taxon>
        <taxon>Pseudomonadati</taxon>
        <taxon>Bacteroidota</taxon>
        <taxon>Flavobacteriia</taxon>
        <taxon>Flavobacteriales</taxon>
        <taxon>Flavobacteriaceae</taxon>
        <taxon>Flavobacterium</taxon>
    </lineage>
</organism>
<evidence type="ECO:0000313" key="2">
    <source>
        <dbReference type="Proteomes" id="UP000028712"/>
    </source>
</evidence>
<dbReference type="STRING" id="991.IW20_11865"/>
<dbReference type="Proteomes" id="UP000028712">
    <property type="component" value="Unassembled WGS sequence"/>
</dbReference>
<dbReference type="RefSeq" id="WP_035622188.1">
    <property type="nucleotide sequence ID" value="NZ_JPRM01000015.1"/>
</dbReference>
<sequence length="63" mass="6892">MKKENTNKLAFNKAVITELNPQQLKNVNGGTGIRGYDDDTNPCSGCVCDPITVKIKITIINQL</sequence>
<name>A0A086AIC0_FLAHY</name>
<proteinExistence type="predicted"/>
<evidence type="ECO:0008006" key="3">
    <source>
        <dbReference type="Google" id="ProtNLM"/>
    </source>
</evidence>
<accession>A0A086AIC0</accession>
<comment type="caution">
    <text evidence="1">The sequence shown here is derived from an EMBL/GenBank/DDBJ whole genome shotgun (WGS) entry which is preliminary data.</text>
</comment>
<gene>
    <name evidence="1" type="ORF">IW20_11865</name>
</gene>
<dbReference type="EMBL" id="JPRM01000015">
    <property type="protein sequence ID" value="KFF16434.1"/>
    <property type="molecule type" value="Genomic_DNA"/>
</dbReference>
<dbReference type="NCBIfam" id="NF038153">
    <property type="entry name" value="lant_leader_L1a"/>
    <property type="match status" value="1"/>
</dbReference>
<dbReference type="AlphaFoldDB" id="A0A086AIC0"/>
<reference evidence="1 2" key="1">
    <citation type="submission" date="2014-07" db="EMBL/GenBank/DDBJ databases">
        <title>Genome of Flavobacterium hydatis DSM 2063.</title>
        <authorList>
            <person name="Pipes S.E."/>
            <person name="Stropko S.J."/>
            <person name="Newman J.D."/>
        </authorList>
    </citation>
    <scope>NUCLEOTIDE SEQUENCE [LARGE SCALE GENOMIC DNA]</scope>
    <source>
        <strain evidence="1 2">DSM 2063</strain>
    </source>
</reference>